<dbReference type="PROSITE" id="PS51257">
    <property type="entry name" value="PROKAR_LIPOPROTEIN"/>
    <property type="match status" value="1"/>
</dbReference>
<organism evidence="1 2">
    <name type="scientific">Mycena alexandri</name>
    <dbReference type="NCBI Taxonomy" id="1745969"/>
    <lineage>
        <taxon>Eukaryota</taxon>
        <taxon>Fungi</taxon>
        <taxon>Dikarya</taxon>
        <taxon>Basidiomycota</taxon>
        <taxon>Agaricomycotina</taxon>
        <taxon>Agaricomycetes</taxon>
        <taxon>Agaricomycetidae</taxon>
        <taxon>Agaricales</taxon>
        <taxon>Marasmiineae</taxon>
        <taxon>Mycenaceae</taxon>
        <taxon>Mycena</taxon>
    </lineage>
</organism>
<proteinExistence type="predicted"/>
<dbReference type="EMBL" id="JARJCM010000052">
    <property type="protein sequence ID" value="KAJ7035224.1"/>
    <property type="molecule type" value="Genomic_DNA"/>
</dbReference>
<accession>A0AAD6SW99</accession>
<evidence type="ECO:0000313" key="1">
    <source>
        <dbReference type="EMBL" id="KAJ7035224.1"/>
    </source>
</evidence>
<reference evidence="1" key="1">
    <citation type="submission" date="2023-03" db="EMBL/GenBank/DDBJ databases">
        <title>Massive genome expansion in bonnet fungi (Mycena s.s.) driven by repeated elements and novel gene families across ecological guilds.</title>
        <authorList>
            <consortium name="Lawrence Berkeley National Laboratory"/>
            <person name="Harder C.B."/>
            <person name="Miyauchi S."/>
            <person name="Viragh M."/>
            <person name="Kuo A."/>
            <person name="Thoen E."/>
            <person name="Andreopoulos B."/>
            <person name="Lu D."/>
            <person name="Skrede I."/>
            <person name="Drula E."/>
            <person name="Henrissat B."/>
            <person name="Morin E."/>
            <person name="Kohler A."/>
            <person name="Barry K."/>
            <person name="LaButti K."/>
            <person name="Morin E."/>
            <person name="Salamov A."/>
            <person name="Lipzen A."/>
            <person name="Mereny Z."/>
            <person name="Hegedus B."/>
            <person name="Baldrian P."/>
            <person name="Stursova M."/>
            <person name="Weitz H."/>
            <person name="Taylor A."/>
            <person name="Grigoriev I.V."/>
            <person name="Nagy L.G."/>
            <person name="Martin F."/>
            <person name="Kauserud H."/>
        </authorList>
    </citation>
    <scope>NUCLEOTIDE SEQUENCE</scope>
    <source>
        <strain evidence="1">CBHHK200</strain>
    </source>
</reference>
<dbReference type="AlphaFoldDB" id="A0AAD6SW99"/>
<protein>
    <submittedName>
        <fullName evidence="1">Uncharacterized protein</fullName>
    </submittedName>
</protein>
<dbReference type="Proteomes" id="UP001218188">
    <property type="component" value="Unassembled WGS sequence"/>
</dbReference>
<comment type="caution">
    <text evidence="1">The sequence shown here is derived from an EMBL/GenBank/DDBJ whole genome shotgun (WGS) entry which is preliminary data.</text>
</comment>
<gene>
    <name evidence="1" type="ORF">C8F04DRAFT_1233860</name>
</gene>
<keyword evidence="2" id="KW-1185">Reference proteome</keyword>
<evidence type="ECO:0000313" key="2">
    <source>
        <dbReference type="Proteomes" id="UP001218188"/>
    </source>
</evidence>
<sequence length="146" mass="15903">MVEWLKRNGPVVSVRGDLPDPSASNMSAMACAWPLPMVRGLVSSAISQEVENDEAIAQGLEKCHLPAPVVRLFIITSTAVQEVKKGERLDSIRSLTVGGPEAIRSEETICQAQNLRLRQLVSANGVVNLSTSKINRKYGTRINSYD</sequence>
<name>A0AAD6SW99_9AGAR</name>